<evidence type="ECO:0000256" key="1">
    <source>
        <dbReference type="SAM" id="MobiDB-lite"/>
    </source>
</evidence>
<name>A0A6G1IRW0_9PLEO</name>
<dbReference type="EMBL" id="MU005594">
    <property type="protein sequence ID" value="KAF2680895.1"/>
    <property type="molecule type" value="Genomic_DNA"/>
</dbReference>
<dbReference type="Proteomes" id="UP000799291">
    <property type="component" value="Unassembled WGS sequence"/>
</dbReference>
<keyword evidence="3" id="KW-1185">Reference proteome</keyword>
<proteinExistence type="predicted"/>
<accession>A0A6G1IRW0</accession>
<sequence length="176" mass="19806">MRPPSNSTACLVSAAALPYRRAQQKKQQEALGETRHSNARPRTRLLLHGISVRRRQLQVRHQVTGASTQRVEVSRDNLHDVSTTSPTPWRIVGLACREFPAIISFALLLAVPGDEKRSMDKHHPSRRGCGSSPGARTRRRATTAPEMDPTRRSVRSRSATVRVYTDVQEHQAFRQL</sequence>
<gene>
    <name evidence="2" type="ORF">K458DRAFT_89212</name>
</gene>
<organism evidence="2 3">
    <name type="scientific">Lentithecium fluviatile CBS 122367</name>
    <dbReference type="NCBI Taxonomy" id="1168545"/>
    <lineage>
        <taxon>Eukaryota</taxon>
        <taxon>Fungi</taxon>
        <taxon>Dikarya</taxon>
        <taxon>Ascomycota</taxon>
        <taxon>Pezizomycotina</taxon>
        <taxon>Dothideomycetes</taxon>
        <taxon>Pleosporomycetidae</taxon>
        <taxon>Pleosporales</taxon>
        <taxon>Massarineae</taxon>
        <taxon>Lentitheciaceae</taxon>
        <taxon>Lentithecium</taxon>
    </lineage>
</organism>
<evidence type="ECO:0000313" key="2">
    <source>
        <dbReference type="EMBL" id="KAF2680895.1"/>
    </source>
</evidence>
<dbReference type="AlphaFoldDB" id="A0A6G1IRW0"/>
<reference evidence="2" key="1">
    <citation type="journal article" date="2020" name="Stud. Mycol.">
        <title>101 Dothideomycetes genomes: a test case for predicting lifestyles and emergence of pathogens.</title>
        <authorList>
            <person name="Haridas S."/>
            <person name="Albert R."/>
            <person name="Binder M."/>
            <person name="Bloem J."/>
            <person name="Labutti K."/>
            <person name="Salamov A."/>
            <person name="Andreopoulos B."/>
            <person name="Baker S."/>
            <person name="Barry K."/>
            <person name="Bills G."/>
            <person name="Bluhm B."/>
            <person name="Cannon C."/>
            <person name="Castanera R."/>
            <person name="Culley D."/>
            <person name="Daum C."/>
            <person name="Ezra D."/>
            <person name="Gonzalez J."/>
            <person name="Henrissat B."/>
            <person name="Kuo A."/>
            <person name="Liang C."/>
            <person name="Lipzen A."/>
            <person name="Lutzoni F."/>
            <person name="Magnuson J."/>
            <person name="Mondo S."/>
            <person name="Nolan M."/>
            <person name="Ohm R."/>
            <person name="Pangilinan J."/>
            <person name="Park H.-J."/>
            <person name="Ramirez L."/>
            <person name="Alfaro M."/>
            <person name="Sun H."/>
            <person name="Tritt A."/>
            <person name="Yoshinaga Y."/>
            <person name="Zwiers L.-H."/>
            <person name="Turgeon B."/>
            <person name="Goodwin S."/>
            <person name="Spatafora J."/>
            <person name="Crous P."/>
            <person name="Grigoriev I."/>
        </authorList>
    </citation>
    <scope>NUCLEOTIDE SEQUENCE</scope>
    <source>
        <strain evidence="2">CBS 122367</strain>
    </source>
</reference>
<evidence type="ECO:0000313" key="3">
    <source>
        <dbReference type="Proteomes" id="UP000799291"/>
    </source>
</evidence>
<protein>
    <submittedName>
        <fullName evidence="2">Uncharacterized protein</fullName>
    </submittedName>
</protein>
<feature type="region of interest" description="Disordered" evidence="1">
    <location>
        <begin position="116"/>
        <end position="158"/>
    </location>
</feature>